<name>A0AAD7HHL8_9AGAR</name>
<dbReference type="SUPFAM" id="SSF52047">
    <property type="entry name" value="RNI-like"/>
    <property type="match status" value="1"/>
</dbReference>
<dbReference type="AlphaFoldDB" id="A0AAD7HHL8"/>
<evidence type="ECO:0008006" key="3">
    <source>
        <dbReference type="Google" id="ProtNLM"/>
    </source>
</evidence>
<accession>A0AAD7HHL8</accession>
<proteinExistence type="predicted"/>
<organism evidence="1 2">
    <name type="scientific">Mycena maculata</name>
    <dbReference type="NCBI Taxonomy" id="230809"/>
    <lineage>
        <taxon>Eukaryota</taxon>
        <taxon>Fungi</taxon>
        <taxon>Dikarya</taxon>
        <taxon>Basidiomycota</taxon>
        <taxon>Agaricomycotina</taxon>
        <taxon>Agaricomycetes</taxon>
        <taxon>Agaricomycetidae</taxon>
        <taxon>Agaricales</taxon>
        <taxon>Marasmiineae</taxon>
        <taxon>Mycenaceae</taxon>
        <taxon>Mycena</taxon>
    </lineage>
</organism>
<dbReference type="Proteomes" id="UP001215280">
    <property type="component" value="Unassembled WGS sequence"/>
</dbReference>
<reference evidence="1" key="1">
    <citation type="submission" date="2023-03" db="EMBL/GenBank/DDBJ databases">
        <title>Massive genome expansion in bonnet fungi (Mycena s.s.) driven by repeated elements and novel gene families across ecological guilds.</title>
        <authorList>
            <consortium name="Lawrence Berkeley National Laboratory"/>
            <person name="Harder C.B."/>
            <person name="Miyauchi S."/>
            <person name="Viragh M."/>
            <person name="Kuo A."/>
            <person name="Thoen E."/>
            <person name="Andreopoulos B."/>
            <person name="Lu D."/>
            <person name="Skrede I."/>
            <person name="Drula E."/>
            <person name="Henrissat B."/>
            <person name="Morin E."/>
            <person name="Kohler A."/>
            <person name="Barry K."/>
            <person name="LaButti K."/>
            <person name="Morin E."/>
            <person name="Salamov A."/>
            <person name="Lipzen A."/>
            <person name="Mereny Z."/>
            <person name="Hegedus B."/>
            <person name="Baldrian P."/>
            <person name="Stursova M."/>
            <person name="Weitz H."/>
            <person name="Taylor A."/>
            <person name="Grigoriev I.V."/>
            <person name="Nagy L.G."/>
            <person name="Martin F."/>
            <person name="Kauserud H."/>
        </authorList>
    </citation>
    <scope>NUCLEOTIDE SEQUENCE</scope>
    <source>
        <strain evidence="1">CBHHK188m</strain>
    </source>
</reference>
<gene>
    <name evidence="1" type="ORF">DFH07DRAFT_307830</name>
</gene>
<protein>
    <recommendedName>
        <fullName evidence="3">F-box domain-containing protein</fullName>
    </recommendedName>
</protein>
<dbReference type="EMBL" id="JARJLG010000281">
    <property type="protein sequence ID" value="KAJ7720276.1"/>
    <property type="molecule type" value="Genomic_DNA"/>
</dbReference>
<comment type="caution">
    <text evidence="1">The sequence shown here is derived from an EMBL/GenBank/DDBJ whole genome shotgun (WGS) entry which is preliminary data.</text>
</comment>
<evidence type="ECO:0000313" key="1">
    <source>
        <dbReference type="EMBL" id="KAJ7720276.1"/>
    </source>
</evidence>
<keyword evidence="2" id="KW-1185">Reference proteome</keyword>
<evidence type="ECO:0000313" key="2">
    <source>
        <dbReference type="Proteomes" id="UP001215280"/>
    </source>
</evidence>
<sequence length="402" mass="45257">MTYLPDPSSMEVGPPTLPQELIDFILDQVADARTYRTCSRVARSFRQTSQKHIFSHIELRPAYRYWGNSDSSVRDLSRILLCSPHLALNVRSIILAHGNGDAPWMSGDTFSKILHALVNLTKISIESDNDSDSWLHWAHLPLPLMNAVQSTVSLPSLTSIRLHHVFFDRNTELVSLLQCCTNLDSLALFRLGVQTMDSDDTETRHIQFGPSSLEMQFCRLPLLHSVTSAVDLRRLRHFRITLLSPAMEAEIRDILDATEALVHCHISLSHSSTDADIISLRNLSLLRTLEITAFFDLAISPDGYDPVLWMRNVLATARGPSPIQQVILNLHVQESDLPYLSRLADLEALFIAPEMAVLRNVTVCLDSHDLDFSVQGGEWEVREAFPVLLDRELLEIKLLGVP</sequence>